<sequence>MSSLFPVLVESVTLEGARCVRLRLVARADDENLPGFEPGAHVDIMTPSGLIRQYSLCGSADDTSAYEVCIKHDNATSRGGSASLCTQVSPGMELQISSPRNAFTLPEARRYSLVAGGIGITPLLPMLLRLQRNNAEWELHYYTREPEQAPFADMLRNSSYQEHVHFRRSLREGYPDCLNIPSPDTAIMLCGPDGFMNAVSSHAVAAGWRAEQIHTEYFRPAESSHSLMDQPFEVVLARSGQTIRVQAGQSIASALLAAGIEIDLACEQGMCGACIVPLLAGVGDHRDVVLTQEEQGGHIALCCSRSRTPSLTLDL</sequence>
<evidence type="ECO:0000259" key="8">
    <source>
        <dbReference type="PROSITE" id="PS51384"/>
    </source>
</evidence>
<dbReference type="SUPFAM" id="SSF54292">
    <property type="entry name" value="2Fe-2S ferredoxin-like"/>
    <property type="match status" value="1"/>
</dbReference>
<evidence type="ECO:0000256" key="5">
    <source>
        <dbReference type="ARBA" id="ARBA00023004"/>
    </source>
</evidence>
<gene>
    <name evidence="9" type="ORF">K1W68_04825</name>
</gene>
<feature type="domain" description="2Fe-2S ferredoxin-type" evidence="7">
    <location>
        <begin position="232"/>
        <end position="315"/>
    </location>
</feature>
<keyword evidence="2" id="KW-0001">2Fe-2S</keyword>
<accession>A0AAW5ERD8</accession>
<dbReference type="AlphaFoldDB" id="A0AAW5ERD8"/>
<feature type="domain" description="FAD-binding FR-type" evidence="8">
    <location>
        <begin position="2"/>
        <end position="106"/>
    </location>
</feature>
<dbReference type="InterPro" id="IPR001041">
    <property type="entry name" value="2Fe-2S_ferredoxin-type"/>
</dbReference>
<dbReference type="InterPro" id="IPR036010">
    <property type="entry name" value="2Fe-2S_ferredoxin-like_sf"/>
</dbReference>
<dbReference type="Gene3D" id="2.40.30.10">
    <property type="entry name" value="Translation factors"/>
    <property type="match status" value="1"/>
</dbReference>
<evidence type="ECO:0000313" key="10">
    <source>
        <dbReference type="Proteomes" id="UP001202887"/>
    </source>
</evidence>
<dbReference type="InterPro" id="IPR039261">
    <property type="entry name" value="FNR_nucleotide-bd"/>
</dbReference>
<dbReference type="SUPFAM" id="SSF63380">
    <property type="entry name" value="Riboflavin synthase domain-like"/>
    <property type="match status" value="1"/>
</dbReference>
<dbReference type="SUPFAM" id="SSF52343">
    <property type="entry name" value="Ferredoxin reductase-like, C-terminal NADP-linked domain"/>
    <property type="match status" value="1"/>
</dbReference>
<dbReference type="InterPro" id="IPR006058">
    <property type="entry name" value="2Fe2S_fd_BS"/>
</dbReference>
<evidence type="ECO:0000259" key="7">
    <source>
        <dbReference type="PROSITE" id="PS51085"/>
    </source>
</evidence>
<dbReference type="PANTHER" id="PTHR47354">
    <property type="entry name" value="NADH OXIDOREDUCTASE HCR"/>
    <property type="match status" value="1"/>
</dbReference>
<name>A0AAW5ERD8_NOVHA</name>
<dbReference type="PROSITE" id="PS00197">
    <property type="entry name" value="2FE2S_FER_1"/>
    <property type="match status" value="1"/>
</dbReference>
<keyword evidence="5" id="KW-0408">Iron</keyword>
<dbReference type="PROSITE" id="PS51085">
    <property type="entry name" value="2FE2S_FER_2"/>
    <property type="match status" value="1"/>
</dbReference>
<protein>
    <submittedName>
        <fullName evidence="9">PDR/VanB family oxidoreductase</fullName>
    </submittedName>
</protein>
<keyword evidence="3" id="KW-0479">Metal-binding</keyword>
<evidence type="ECO:0000256" key="6">
    <source>
        <dbReference type="ARBA" id="ARBA00023014"/>
    </source>
</evidence>
<keyword evidence="1" id="KW-0285">Flavoprotein</keyword>
<evidence type="ECO:0000256" key="2">
    <source>
        <dbReference type="ARBA" id="ARBA00022714"/>
    </source>
</evidence>
<dbReference type="Gene3D" id="3.10.20.30">
    <property type="match status" value="1"/>
</dbReference>
<dbReference type="Gene3D" id="3.40.50.80">
    <property type="entry name" value="Nucleotide-binding domain of ferredoxin-NADP reductase (FNR) module"/>
    <property type="match status" value="1"/>
</dbReference>
<proteinExistence type="predicted"/>
<dbReference type="RefSeq" id="WP_075631641.1">
    <property type="nucleotide sequence ID" value="NZ_CP094848.1"/>
</dbReference>
<dbReference type="PROSITE" id="PS51384">
    <property type="entry name" value="FAD_FR"/>
    <property type="match status" value="1"/>
</dbReference>
<reference evidence="9" key="2">
    <citation type="submission" date="2022-03" db="EMBL/GenBank/DDBJ databases">
        <authorList>
            <person name="Ryngajllo M."/>
            <person name="Jacek P."/>
            <person name="Kubiak K."/>
        </authorList>
    </citation>
    <scope>NUCLEOTIDE SEQUENCE</scope>
    <source>
        <strain evidence="9">SI1</strain>
    </source>
</reference>
<evidence type="ECO:0000256" key="4">
    <source>
        <dbReference type="ARBA" id="ARBA00023002"/>
    </source>
</evidence>
<dbReference type="InterPro" id="IPR012675">
    <property type="entry name" value="Beta-grasp_dom_sf"/>
</dbReference>
<dbReference type="InterPro" id="IPR017927">
    <property type="entry name" value="FAD-bd_FR_type"/>
</dbReference>
<evidence type="ECO:0000256" key="1">
    <source>
        <dbReference type="ARBA" id="ARBA00022630"/>
    </source>
</evidence>
<dbReference type="PANTHER" id="PTHR47354:SF1">
    <property type="entry name" value="CARNITINE MONOOXYGENASE REDUCTASE SUBUNIT"/>
    <property type="match status" value="1"/>
</dbReference>
<evidence type="ECO:0000313" key="9">
    <source>
        <dbReference type="EMBL" id="MCJ8353321.1"/>
    </source>
</evidence>
<dbReference type="InterPro" id="IPR017938">
    <property type="entry name" value="Riboflavin_synthase-like_b-brl"/>
</dbReference>
<comment type="caution">
    <text evidence="9">The sequence shown here is derived from an EMBL/GenBank/DDBJ whole genome shotgun (WGS) entry which is preliminary data.</text>
</comment>
<evidence type="ECO:0000256" key="3">
    <source>
        <dbReference type="ARBA" id="ARBA00022723"/>
    </source>
</evidence>
<dbReference type="CDD" id="cd00207">
    <property type="entry name" value="fer2"/>
    <property type="match status" value="1"/>
</dbReference>
<dbReference type="Proteomes" id="UP001202887">
    <property type="component" value="Unassembled WGS sequence"/>
</dbReference>
<keyword evidence="4" id="KW-0560">Oxidoreductase</keyword>
<reference evidence="9" key="1">
    <citation type="journal article" date="2021" name="Polymers (Basel)">
        <title>Highly Stretchable Bacterial Cellulose Produced by Komagataeibacter hansenii SI1.</title>
        <authorList>
            <person name="Cielecka I."/>
            <person name="Ryngajllo M."/>
            <person name="Maniukiewicz W."/>
            <person name="Bielecki S."/>
        </authorList>
    </citation>
    <scope>NUCLEOTIDE SEQUENCE</scope>
    <source>
        <strain evidence="9">SI1</strain>
    </source>
</reference>
<dbReference type="GO" id="GO:0016491">
    <property type="term" value="F:oxidoreductase activity"/>
    <property type="evidence" value="ECO:0007669"/>
    <property type="project" value="UniProtKB-KW"/>
</dbReference>
<organism evidence="9 10">
    <name type="scientific">Novacetimonas hansenii</name>
    <name type="common">Komagataeibacter hansenii</name>
    <dbReference type="NCBI Taxonomy" id="436"/>
    <lineage>
        <taxon>Bacteria</taxon>
        <taxon>Pseudomonadati</taxon>
        <taxon>Pseudomonadota</taxon>
        <taxon>Alphaproteobacteria</taxon>
        <taxon>Acetobacterales</taxon>
        <taxon>Acetobacteraceae</taxon>
        <taxon>Novacetimonas</taxon>
    </lineage>
</organism>
<dbReference type="PRINTS" id="PR00409">
    <property type="entry name" value="PHDIOXRDTASE"/>
</dbReference>
<keyword evidence="6" id="KW-0411">Iron-sulfur</keyword>
<dbReference type="InterPro" id="IPR050415">
    <property type="entry name" value="MRET"/>
</dbReference>
<dbReference type="Pfam" id="PF00111">
    <property type="entry name" value="Fer2"/>
    <property type="match status" value="1"/>
</dbReference>
<dbReference type="GO" id="GO:0051537">
    <property type="term" value="F:2 iron, 2 sulfur cluster binding"/>
    <property type="evidence" value="ECO:0007669"/>
    <property type="project" value="UniProtKB-KW"/>
</dbReference>
<dbReference type="EMBL" id="JAIBCX010000008">
    <property type="protein sequence ID" value="MCJ8353321.1"/>
    <property type="molecule type" value="Genomic_DNA"/>
</dbReference>
<dbReference type="CDD" id="cd06185">
    <property type="entry name" value="PDR_like"/>
    <property type="match status" value="1"/>
</dbReference>
<dbReference type="GO" id="GO:0046872">
    <property type="term" value="F:metal ion binding"/>
    <property type="evidence" value="ECO:0007669"/>
    <property type="project" value="UniProtKB-KW"/>
</dbReference>